<evidence type="ECO:0000256" key="4">
    <source>
        <dbReference type="ARBA" id="ARBA00022962"/>
    </source>
</evidence>
<feature type="active site" description="For GATase activity" evidence="13">
    <location>
        <position position="200"/>
    </location>
</feature>
<dbReference type="OrthoDB" id="10254903at2759"/>
<feature type="region of interest" description="PRFAR binding" evidence="14">
    <location>
        <begin position="405"/>
        <end position="407"/>
    </location>
</feature>
<dbReference type="SUPFAM" id="SSF51366">
    <property type="entry name" value="Ribulose-phoshate binding barrel"/>
    <property type="match status" value="1"/>
</dbReference>
<dbReference type="GO" id="GO:0016829">
    <property type="term" value="F:lyase activity"/>
    <property type="evidence" value="ECO:0007669"/>
    <property type="project" value="UniProtKB-KW"/>
</dbReference>
<feature type="region of interest" description="PRFAR binding" evidence="14">
    <location>
        <begin position="503"/>
        <end position="504"/>
    </location>
</feature>
<feature type="active site" evidence="13">
    <location>
        <position position="407"/>
    </location>
</feature>
<feature type="active site" description="For GATase activity" evidence="13">
    <location>
        <position position="198"/>
    </location>
</feature>
<dbReference type="Proteomes" id="UP000245609">
    <property type="component" value="Unassembled WGS sequence"/>
</dbReference>
<dbReference type="PIRSF" id="PIRSF036936">
    <property type="entry name" value="IGPS_HisHF"/>
    <property type="match status" value="1"/>
</dbReference>
<keyword evidence="7 12" id="KW-0511">Multifunctional enzyme</keyword>
<dbReference type="InterPro" id="IPR013785">
    <property type="entry name" value="Aldolase_TIM"/>
</dbReference>
<evidence type="ECO:0000256" key="11">
    <source>
        <dbReference type="ARBA" id="ARBA00061106"/>
    </source>
</evidence>
<feature type="active site" evidence="13">
    <location>
        <position position="247"/>
    </location>
</feature>
<dbReference type="InterPro" id="IPR010139">
    <property type="entry name" value="Imidazole-glycPsynth_HisH"/>
</dbReference>
<evidence type="ECO:0000256" key="5">
    <source>
        <dbReference type="ARBA" id="ARBA00023102"/>
    </source>
</evidence>
<dbReference type="CDD" id="cd01748">
    <property type="entry name" value="GATase1_IGP_Synthase"/>
    <property type="match status" value="1"/>
</dbReference>
<proteinExistence type="inferred from homology"/>
<dbReference type="Gene3D" id="3.20.20.70">
    <property type="entry name" value="Aldolase class I"/>
    <property type="match status" value="1"/>
</dbReference>
<evidence type="ECO:0000256" key="10">
    <source>
        <dbReference type="ARBA" id="ARBA00055946"/>
    </source>
</evidence>
<dbReference type="HAMAP" id="MF_00278">
    <property type="entry name" value="HisH"/>
    <property type="match status" value="1"/>
</dbReference>
<dbReference type="FunFam" id="3.20.20.70:FF:000094">
    <property type="entry name" value="Imidazole glycerol phosphate synthase hisHF"/>
    <property type="match status" value="1"/>
</dbReference>
<feature type="binding site" evidence="14">
    <location>
        <position position="472"/>
    </location>
    <ligand>
        <name>substrate</name>
    </ligand>
</feature>
<evidence type="ECO:0000256" key="1">
    <source>
        <dbReference type="ARBA" id="ARBA00005091"/>
    </source>
</evidence>
<dbReference type="InterPro" id="IPR004651">
    <property type="entry name" value="HisF"/>
</dbReference>
<dbReference type="Pfam" id="PF00117">
    <property type="entry name" value="GATase"/>
    <property type="match status" value="1"/>
</dbReference>
<dbReference type="STRING" id="133381.A0A2T9YNK4"/>
<feature type="domain" description="Glutamine amidotransferase" evidence="16">
    <location>
        <begin position="11"/>
        <end position="211"/>
    </location>
</feature>
<dbReference type="PROSITE" id="PS51273">
    <property type="entry name" value="GATASE_TYPE_1"/>
    <property type="match status" value="1"/>
</dbReference>
<evidence type="ECO:0000256" key="13">
    <source>
        <dbReference type="PIRSR" id="PIRSR036936-1"/>
    </source>
</evidence>
<comment type="catalytic activity">
    <reaction evidence="8 12">
        <text>5-[(5-phospho-1-deoxy-D-ribulos-1-ylimino)methylamino]-1-(5-phospho-beta-D-ribosyl)imidazole-4-carboxamide + L-glutamine = D-erythro-1-(imidazol-4-yl)glycerol 3-phosphate + 5-amino-1-(5-phospho-beta-D-ribosyl)imidazole-4-carboxamide + L-glutamate + H(+)</text>
        <dbReference type="Rhea" id="RHEA:24793"/>
        <dbReference type="ChEBI" id="CHEBI:15378"/>
        <dbReference type="ChEBI" id="CHEBI:29985"/>
        <dbReference type="ChEBI" id="CHEBI:58278"/>
        <dbReference type="ChEBI" id="CHEBI:58359"/>
        <dbReference type="ChEBI" id="CHEBI:58475"/>
        <dbReference type="ChEBI" id="CHEBI:58525"/>
        <dbReference type="EC" id="4.3.2.10"/>
    </reaction>
</comment>
<dbReference type="GO" id="GO:0000105">
    <property type="term" value="P:L-histidine biosynthetic process"/>
    <property type="evidence" value="ECO:0007669"/>
    <property type="project" value="UniProtKB-UniRule"/>
</dbReference>
<dbReference type="UniPathway" id="UPA00031">
    <property type="reaction ID" value="UER00010"/>
</dbReference>
<dbReference type="GO" id="GO:0000107">
    <property type="term" value="F:imidazoleglycerol-phosphate synthase activity"/>
    <property type="evidence" value="ECO:0007669"/>
    <property type="project" value="UniProtKB-UniRule"/>
</dbReference>
<dbReference type="InterPro" id="IPR006062">
    <property type="entry name" value="His_biosynth"/>
</dbReference>
<evidence type="ECO:0000256" key="6">
    <source>
        <dbReference type="ARBA" id="ARBA00023239"/>
    </source>
</evidence>
<evidence type="ECO:0000256" key="15">
    <source>
        <dbReference type="RuleBase" id="RU003657"/>
    </source>
</evidence>
<dbReference type="SUPFAM" id="SSF52317">
    <property type="entry name" value="Class I glutamine amidotransferase-like"/>
    <property type="match status" value="1"/>
</dbReference>
<dbReference type="CDD" id="cd04731">
    <property type="entry name" value="HisF"/>
    <property type="match status" value="1"/>
</dbReference>
<dbReference type="PANTHER" id="PTHR21235:SF2">
    <property type="entry name" value="IMIDAZOLE GLYCEROL PHOSPHATE SYNTHASE HISHF"/>
    <property type="match status" value="1"/>
</dbReference>
<evidence type="ECO:0000256" key="7">
    <source>
        <dbReference type="ARBA" id="ARBA00023268"/>
    </source>
</evidence>
<feature type="region of interest" description="PRFAR binding" evidence="14">
    <location>
        <begin position="477"/>
        <end position="478"/>
    </location>
</feature>
<comment type="pathway">
    <text evidence="1 12">Amino-acid biosynthesis; L-histidine biosynthesis; L-histidine from 5-phospho-alpha-D-ribose 1-diphosphate: step 5/9.</text>
</comment>
<gene>
    <name evidence="17" type="ORF">BB560_005968</name>
</gene>
<evidence type="ECO:0000256" key="14">
    <source>
        <dbReference type="PIRSR" id="PIRSR036936-2"/>
    </source>
</evidence>
<comment type="function">
    <text evidence="10 12">IGPS catalyzes the conversion of PRFAR and glutamine to IGP, AICAR and glutamate. The glutaminase domain produces the ammonia necessary for the cyclase domain to produce IGP and AICAR from PRFAR. The ammonia is channeled to the active site of the cyclase domain.</text>
</comment>
<keyword evidence="18" id="KW-1185">Reference proteome</keyword>
<dbReference type="EMBL" id="MBFS01002680">
    <property type="protein sequence ID" value="PVU93945.1"/>
    <property type="molecule type" value="Genomic_DNA"/>
</dbReference>
<reference evidence="17 18" key="1">
    <citation type="journal article" date="2018" name="MBio">
        <title>Comparative Genomics Reveals the Core Gene Toolbox for the Fungus-Insect Symbiosis.</title>
        <authorList>
            <person name="Wang Y."/>
            <person name="Stata M."/>
            <person name="Wang W."/>
            <person name="Stajich J.E."/>
            <person name="White M.M."/>
            <person name="Moncalvo J.M."/>
        </authorList>
    </citation>
    <scope>NUCLEOTIDE SEQUENCE [LARGE SCALE GENOMIC DNA]</scope>
    <source>
        <strain evidence="17 18">SC-DP-2</strain>
    </source>
</reference>
<dbReference type="InterPro" id="IPR014640">
    <property type="entry name" value="IGPS_HisHF"/>
</dbReference>
<feature type="region of interest" description="PRFAR binding" evidence="14">
    <location>
        <begin position="526"/>
        <end position="527"/>
    </location>
</feature>
<accession>A0A2T9YNK4</accession>
<feature type="binding site" description="covalent" evidence="14">
    <location>
        <position position="86"/>
    </location>
    <ligand>
        <name>L-glutamine</name>
        <dbReference type="ChEBI" id="CHEBI:58359"/>
    </ligand>
</feature>
<evidence type="ECO:0000256" key="3">
    <source>
        <dbReference type="ARBA" id="ARBA00022801"/>
    </source>
</evidence>
<feature type="binding site" evidence="14">
    <location>
        <position position="334"/>
    </location>
    <ligand>
        <name>substrate</name>
    </ligand>
</feature>
<evidence type="ECO:0000313" key="18">
    <source>
        <dbReference type="Proteomes" id="UP000245609"/>
    </source>
</evidence>
<dbReference type="PANTHER" id="PTHR21235">
    <property type="entry name" value="IMIDAZOLE GLYCEROL PHOSPHATE SYNTHASE SUBUNIT HISF/H IGP SYNTHASE SUBUNIT HISF/H"/>
    <property type="match status" value="1"/>
</dbReference>
<dbReference type="Pfam" id="PF00977">
    <property type="entry name" value="His_biosynth"/>
    <property type="match status" value="1"/>
</dbReference>
<dbReference type="NCBIfam" id="TIGR00735">
    <property type="entry name" value="hisF"/>
    <property type="match status" value="1"/>
</dbReference>
<protein>
    <recommendedName>
        <fullName evidence="12">Imidazole glycerol phosphate synthase hisHF</fullName>
    </recommendedName>
    <domain>
        <recommendedName>
            <fullName evidence="12">Glutaminase</fullName>
            <ecNumber evidence="12">3.5.1.2</ecNumber>
        </recommendedName>
    </domain>
    <domain>
        <recommendedName>
            <fullName evidence="12">Cyclase</fullName>
        </recommendedName>
    </domain>
</protein>
<feature type="region of interest" description="PRFAR binding" evidence="14">
    <location>
        <begin position="367"/>
        <end position="368"/>
    </location>
</feature>
<dbReference type="InterPro" id="IPR029062">
    <property type="entry name" value="Class_I_gatase-like"/>
</dbReference>
<evidence type="ECO:0000256" key="2">
    <source>
        <dbReference type="ARBA" id="ARBA00022605"/>
    </source>
</evidence>
<evidence type="ECO:0000259" key="16">
    <source>
        <dbReference type="Pfam" id="PF00117"/>
    </source>
</evidence>
<evidence type="ECO:0000256" key="12">
    <source>
        <dbReference type="PIRNR" id="PIRNR036936"/>
    </source>
</evidence>
<dbReference type="NCBIfam" id="TIGR01855">
    <property type="entry name" value="IMP_synth_hisH"/>
    <property type="match status" value="1"/>
</dbReference>
<keyword evidence="4 12" id="KW-0315">Glutamine amidotransferase</keyword>
<comment type="similarity">
    <text evidence="11 12">In the C-terminal section; belongs to the HisA/HisF family.</text>
</comment>
<comment type="caution">
    <text evidence="17">The sequence shown here is derived from an EMBL/GenBank/DDBJ whole genome shotgun (WGS) entry which is preliminary data.</text>
</comment>
<feature type="active site" description="For GATase activity" evidence="13">
    <location>
        <position position="86"/>
    </location>
</feature>
<dbReference type="AlphaFoldDB" id="A0A2T9YNK4"/>
<comment type="catalytic activity">
    <reaction evidence="9 12">
        <text>L-glutamine + H2O = L-glutamate + NH4(+)</text>
        <dbReference type="Rhea" id="RHEA:15889"/>
        <dbReference type="ChEBI" id="CHEBI:15377"/>
        <dbReference type="ChEBI" id="CHEBI:28938"/>
        <dbReference type="ChEBI" id="CHEBI:29985"/>
        <dbReference type="ChEBI" id="CHEBI:58359"/>
        <dbReference type="EC" id="3.5.1.2"/>
    </reaction>
</comment>
<comment type="similarity">
    <text evidence="15">Belongs to the HisA/HisF family.</text>
</comment>
<dbReference type="InterPro" id="IPR011060">
    <property type="entry name" value="RibuloseP-bd_barrel"/>
</dbReference>
<sequence length="552" mass="60333">MQDADSQGLFLLDYGAGNVRSVYNAIELLGYSVKIISSPEDFHVAKKIIFPGVGSFSYAVDQLSKKNLIKPLLEYIASGKPLMGICVGMQVLFESSEESDKPGLGIFKGIVRKFSNITKSVPLIGWNSCTRVVENELASNNNIIPISQDGRFYFVHSYATLYDPSTAPLDAAYTTTRYGDQTFLSSIYANNIFATQFHPEKSGKDGLNLIKSFITSFSPRTLTPNPIFINPKDVSSSYSLRIIACMDIRNNDENELVVTKGDQYDVRDTSDSNKVRNMGNPVQLAKRYFTEGADEITFLNITSFRDIPLQDLPMLDILREASKHVFVPMTIGGGIRSITSETTGETWSAVEVANAYFMSGADKISIGSDSVYAVEEYLKNSKCKSGLSSIEQISEIYGSQAVVVSVDPKRAYVSSPSESKHNVIKTNKKGPNGEEYCWFQCTVKGGREARDIDVVELCTAVEDLGAGEILLNSIDNDGCNSGYDIELLKLVKSSVTIPVIASSGAGNPSHFLEASKDAGVDAVLAAGIFHRHEVEIKDAKSFLNENGISVRI</sequence>
<dbReference type="EC" id="3.5.1.2" evidence="12"/>
<name>A0A2T9YNK4_9FUNG</name>
<keyword evidence="2 12" id="KW-0028">Amino-acid biosynthesis</keyword>
<dbReference type="Gene3D" id="3.40.50.880">
    <property type="match status" value="1"/>
</dbReference>
<dbReference type="InterPro" id="IPR017926">
    <property type="entry name" value="GATASE"/>
</dbReference>
<keyword evidence="6 12" id="KW-0456">Lyase</keyword>
<evidence type="ECO:0000313" key="17">
    <source>
        <dbReference type="EMBL" id="PVU93945.1"/>
    </source>
</evidence>
<keyword evidence="5 12" id="KW-0368">Histidine biosynthesis</keyword>
<dbReference type="GO" id="GO:0004359">
    <property type="term" value="F:glutaminase activity"/>
    <property type="evidence" value="ECO:0007669"/>
    <property type="project" value="UniProtKB-EC"/>
</dbReference>
<dbReference type="InterPro" id="IPR050064">
    <property type="entry name" value="IGPS_HisA/HisF"/>
</dbReference>
<evidence type="ECO:0000256" key="9">
    <source>
        <dbReference type="ARBA" id="ARBA00049534"/>
    </source>
</evidence>
<organism evidence="17 18">
    <name type="scientific">Smittium megazygosporum</name>
    <dbReference type="NCBI Taxonomy" id="133381"/>
    <lineage>
        <taxon>Eukaryota</taxon>
        <taxon>Fungi</taxon>
        <taxon>Fungi incertae sedis</taxon>
        <taxon>Zoopagomycota</taxon>
        <taxon>Kickxellomycotina</taxon>
        <taxon>Harpellomycetes</taxon>
        <taxon>Harpellales</taxon>
        <taxon>Legeriomycetaceae</taxon>
        <taxon>Smittium</taxon>
    </lineage>
</organism>
<evidence type="ECO:0000256" key="8">
    <source>
        <dbReference type="ARBA" id="ARBA00047838"/>
    </source>
</evidence>
<keyword evidence="3 12" id="KW-0378">Hydrolase</keyword>